<dbReference type="Gene3D" id="3.30.760.10">
    <property type="entry name" value="RNA Cap, Translation Initiation Factor Eif4e"/>
    <property type="match status" value="1"/>
</dbReference>
<keyword evidence="1" id="KW-0396">Initiation factor</keyword>
<feature type="compositionally biased region" description="Basic and acidic residues" evidence="2">
    <location>
        <begin position="190"/>
        <end position="229"/>
    </location>
</feature>
<evidence type="ECO:0000256" key="1">
    <source>
        <dbReference type="RuleBase" id="RU004374"/>
    </source>
</evidence>
<dbReference type="InterPro" id="IPR023398">
    <property type="entry name" value="TIF_eIF4e-like"/>
</dbReference>
<dbReference type="Proteomes" id="UP000789595">
    <property type="component" value="Unassembled WGS sequence"/>
</dbReference>
<dbReference type="InterPro" id="IPR001040">
    <property type="entry name" value="TIF_eIF_4E"/>
</dbReference>
<protein>
    <submittedName>
        <fullName evidence="3">Uncharacterized protein</fullName>
    </submittedName>
</protein>
<keyword evidence="1" id="KW-0648">Protein biosynthesis</keyword>
<dbReference type="PANTHER" id="PTHR11960:SF18">
    <property type="entry name" value="EUKARYOTIC TRANSLATION INITIATION FACTOR 4E HOMOLOGOUS PROTEIN, ISOFORM B"/>
    <property type="match status" value="1"/>
</dbReference>
<accession>A0A8J2WM11</accession>
<dbReference type="EMBL" id="CAKKNE010000004">
    <property type="protein sequence ID" value="CAH0373140.1"/>
    <property type="molecule type" value="Genomic_DNA"/>
</dbReference>
<gene>
    <name evidence="3" type="ORF">PECAL_4P03150</name>
</gene>
<dbReference type="GO" id="GO:0016281">
    <property type="term" value="C:eukaryotic translation initiation factor 4F complex"/>
    <property type="evidence" value="ECO:0007669"/>
    <property type="project" value="TreeGrafter"/>
</dbReference>
<evidence type="ECO:0000313" key="4">
    <source>
        <dbReference type="Proteomes" id="UP000789595"/>
    </source>
</evidence>
<proteinExistence type="inferred from homology"/>
<keyword evidence="1" id="KW-0694">RNA-binding</keyword>
<dbReference type="PANTHER" id="PTHR11960">
    <property type="entry name" value="EUKARYOTIC TRANSLATION INITIATION FACTOR 4E RELATED"/>
    <property type="match status" value="1"/>
</dbReference>
<comment type="caution">
    <text evidence="3">The sequence shown here is derived from an EMBL/GenBank/DDBJ whole genome shotgun (WGS) entry which is preliminary data.</text>
</comment>
<comment type="similarity">
    <text evidence="1">Belongs to the eukaryotic initiation factor 4E family.</text>
</comment>
<dbReference type="OrthoDB" id="590761at2759"/>
<dbReference type="GO" id="GO:0000340">
    <property type="term" value="F:RNA 7-methylguanosine cap binding"/>
    <property type="evidence" value="ECO:0007669"/>
    <property type="project" value="TreeGrafter"/>
</dbReference>
<evidence type="ECO:0000256" key="2">
    <source>
        <dbReference type="SAM" id="MobiDB-lite"/>
    </source>
</evidence>
<dbReference type="GO" id="GO:0003743">
    <property type="term" value="F:translation initiation factor activity"/>
    <property type="evidence" value="ECO:0007669"/>
    <property type="project" value="UniProtKB-KW"/>
</dbReference>
<dbReference type="PROSITE" id="PS00813">
    <property type="entry name" value="IF4E"/>
    <property type="match status" value="1"/>
</dbReference>
<sequence>MTHFLNSRFAFFYLRRDRSQKETDAQGYQNAVQKIGSFDSVEGFFGIYDHLVKPHSLTSETHVTDYHLFREGISPTWEDAKNRNGGKWIVRLRKVEGLASLYWEDLIMALVGEQFGDVGCQVCGVVVSVRQHEDILSVWTQDSKDDDAIAKIRDAIKTNLDLPTFVTLDYKRHAFHGGQGRAWGGKRNQGHGDRPHRGHRNDRGPRHHVRDDAPAPPPAERDWGALRRK</sequence>
<feature type="region of interest" description="Disordered" evidence="2">
    <location>
        <begin position="179"/>
        <end position="229"/>
    </location>
</feature>
<evidence type="ECO:0000313" key="3">
    <source>
        <dbReference type="EMBL" id="CAH0373140.1"/>
    </source>
</evidence>
<dbReference type="Pfam" id="PF01652">
    <property type="entry name" value="IF4E"/>
    <property type="match status" value="1"/>
</dbReference>
<organism evidence="3 4">
    <name type="scientific">Pelagomonas calceolata</name>
    <dbReference type="NCBI Taxonomy" id="35677"/>
    <lineage>
        <taxon>Eukaryota</taxon>
        <taxon>Sar</taxon>
        <taxon>Stramenopiles</taxon>
        <taxon>Ochrophyta</taxon>
        <taxon>Pelagophyceae</taxon>
        <taxon>Pelagomonadales</taxon>
        <taxon>Pelagomonadaceae</taxon>
        <taxon>Pelagomonas</taxon>
    </lineage>
</organism>
<dbReference type="SUPFAM" id="SSF55418">
    <property type="entry name" value="eIF4e-like"/>
    <property type="match status" value="1"/>
</dbReference>
<keyword evidence="4" id="KW-1185">Reference proteome</keyword>
<reference evidence="3" key="1">
    <citation type="submission" date="2021-11" db="EMBL/GenBank/DDBJ databases">
        <authorList>
            <consortium name="Genoscope - CEA"/>
            <person name="William W."/>
        </authorList>
    </citation>
    <scope>NUCLEOTIDE SEQUENCE</scope>
</reference>
<dbReference type="InterPro" id="IPR019770">
    <property type="entry name" value="TIF_eIF_4E_CS"/>
</dbReference>
<name>A0A8J2WM11_9STRA</name>
<dbReference type="AlphaFoldDB" id="A0A8J2WM11"/>